<feature type="transmembrane region" description="Helical" evidence="2">
    <location>
        <begin position="160"/>
        <end position="179"/>
    </location>
</feature>
<keyword evidence="2" id="KW-0472">Membrane</keyword>
<protein>
    <submittedName>
        <fullName evidence="5">Alpha/beta hydrolase</fullName>
    </submittedName>
</protein>
<feature type="transmembrane region" description="Helical" evidence="2">
    <location>
        <begin position="124"/>
        <end position="148"/>
    </location>
</feature>
<dbReference type="InterPro" id="IPR027787">
    <property type="entry name" value="Alpha/beta-hydrolase_catalytic"/>
</dbReference>
<feature type="transmembrane region" description="Helical" evidence="2">
    <location>
        <begin position="28"/>
        <end position="47"/>
    </location>
</feature>
<dbReference type="Pfam" id="PF10081">
    <property type="entry name" value="Abhydrolase_9"/>
    <property type="match status" value="2"/>
</dbReference>
<keyword evidence="2" id="KW-0812">Transmembrane</keyword>
<comment type="caution">
    <text evidence="5">The sequence shown here is derived from an EMBL/GenBank/DDBJ whole genome shotgun (WGS) entry which is preliminary data.</text>
</comment>
<feature type="domain" description="Alpha/beta-hydrolase catalytic" evidence="3">
    <location>
        <begin position="384"/>
        <end position="447"/>
    </location>
</feature>
<keyword evidence="2" id="KW-1133">Transmembrane helix</keyword>
<keyword evidence="6" id="KW-1185">Reference proteome</keyword>
<feature type="domain" description="Alpha/beta-hydrolase catalytic" evidence="3">
    <location>
        <begin position="230"/>
        <end position="375"/>
    </location>
</feature>
<evidence type="ECO:0000313" key="6">
    <source>
        <dbReference type="Proteomes" id="UP000733379"/>
    </source>
</evidence>
<dbReference type="Proteomes" id="UP000733379">
    <property type="component" value="Unassembled WGS sequence"/>
</dbReference>
<feature type="region of interest" description="Disordered" evidence="1">
    <location>
        <begin position="1"/>
        <end position="24"/>
    </location>
</feature>
<feature type="transmembrane region" description="Helical" evidence="2">
    <location>
        <begin position="87"/>
        <end position="104"/>
    </location>
</feature>
<dbReference type="InterPro" id="IPR027788">
    <property type="entry name" value="Alpha/beta-hydrolase_N_dom"/>
</dbReference>
<dbReference type="EMBL" id="JAHKNI010000006">
    <property type="protein sequence ID" value="MBU3063717.1"/>
    <property type="molecule type" value="Genomic_DNA"/>
</dbReference>
<dbReference type="Pfam" id="PF15420">
    <property type="entry name" value="Abhydrolase_9_N"/>
    <property type="match status" value="1"/>
</dbReference>
<organism evidence="5 6">
    <name type="scientific">Nocardia albiluteola</name>
    <dbReference type="NCBI Taxonomy" id="2842303"/>
    <lineage>
        <taxon>Bacteria</taxon>
        <taxon>Bacillati</taxon>
        <taxon>Actinomycetota</taxon>
        <taxon>Actinomycetes</taxon>
        <taxon>Mycobacteriales</taxon>
        <taxon>Nocardiaceae</taxon>
        <taxon>Nocardia</taxon>
    </lineage>
</organism>
<evidence type="ECO:0000256" key="2">
    <source>
        <dbReference type="SAM" id="Phobius"/>
    </source>
</evidence>
<keyword evidence="5" id="KW-0378">Hydrolase</keyword>
<dbReference type="GO" id="GO:0016787">
    <property type="term" value="F:hydrolase activity"/>
    <property type="evidence" value="ECO:0007669"/>
    <property type="project" value="UniProtKB-KW"/>
</dbReference>
<dbReference type="RefSeq" id="WP_215918625.1">
    <property type="nucleotide sequence ID" value="NZ_JAHKNI010000006.1"/>
</dbReference>
<reference evidence="5 6" key="1">
    <citation type="submission" date="2021-06" db="EMBL/GenBank/DDBJ databases">
        <title>Actinomycetes sequencing.</title>
        <authorList>
            <person name="Shan Q."/>
        </authorList>
    </citation>
    <scope>NUCLEOTIDE SEQUENCE [LARGE SCALE GENOMIC DNA]</scope>
    <source>
        <strain evidence="5 6">NEAU-G5</strain>
    </source>
</reference>
<accession>A0ABS6B094</accession>
<evidence type="ECO:0000256" key="1">
    <source>
        <dbReference type="SAM" id="MobiDB-lite"/>
    </source>
</evidence>
<sequence>MTRVLADSSEHSSENDELETAAPRRPGTGAAIAVTLGVAVSLAPGLLPRTPTAQGLLTGVLVALAVGAGGLLRMLLRRGPFDPDRRLRIPILAGCALVVAAAVAQAWRWQNRLRTAMGFPHAGLLYWLECAVGATLVAATLIGVCGGIRWATRRVRRARGLSVALVAALAVPLALLPTLTGSQRPARAAADPTGPQAVSLTAADRTGPAMNWSSLGSEGRRFMSGPGRAIRVYAGLESAPDLDSRVALAMRELEHSGGLSRGNIVVMVPTGSGWVDANAATGMSRRFGGNVAMVALQYTDTPSWMSFLFDRRTAELSQRALFSALEHRLSGLKHPPHLYIYGQSLGATAGSAVFTDDADQRRRACAALWAGPPADRVHRSGATVLANSSDPVVQWSPELLWRAPDLTGVRPDAPHPQWVPFVTFVQTSADLLSALSTPPGHGHRYGIDQGTALGGC</sequence>
<evidence type="ECO:0000259" key="4">
    <source>
        <dbReference type="Pfam" id="PF15420"/>
    </source>
</evidence>
<gene>
    <name evidence="5" type="ORF">KO481_19545</name>
</gene>
<proteinExistence type="predicted"/>
<evidence type="ECO:0000313" key="5">
    <source>
        <dbReference type="EMBL" id="MBU3063717.1"/>
    </source>
</evidence>
<evidence type="ECO:0000259" key="3">
    <source>
        <dbReference type="Pfam" id="PF10081"/>
    </source>
</evidence>
<name>A0ABS6B094_9NOCA</name>
<feature type="transmembrane region" description="Helical" evidence="2">
    <location>
        <begin position="53"/>
        <end position="75"/>
    </location>
</feature>
<feature type="domain" description="Alpha/beta-hydrolase N-terminal" evidence="4">
    <location>
        <begin position="42"/>
        <end position="225"/>
    </location>
</feature>